<keyword evidence="3" id="KW-1185">Reference proteome</keyword>
<name>A0AAQ3NV76_VIGMU</name>
<accession>A0AAQ3NV76</accession>
<protein>
    <submittedName>
        <fullName evidence="2">Uncharacterized protein</fullName>
    </submittedName>
</protein>
<dbReference type="AlphaFoldDB" id="A0AAQ3NV76"/>
<keyword evidence="1" id="KW-0472">Membrane</keyword>
<gene>
    <name evidence="2" type="ORF">V8G54_012679</name>
</gene>
<keyword evidence="1" id="KW-1133">Transmembrane helix</keyword>
<organism evidence="2 3">
    <name type="scientific">Vigna mungo</name>
    <name type="common">Black gram</name>
    <name type="synonym">Phaseolus mungo</name>
    <dbReference type="NCBI Taxonomy" id="3915"/>
    <lineage>
        <taxon>Eukaryota</taxon>
        <taxon>Viridiplantae</taxon>
        <taxon>Streptophyta</taxon>
        <taxon>Embryophyta</taxon>
        <taxon>Tracheophyta</taxon>
        <taxon>Spermatophyta</taxon>
        <taxon>Magnoliopsida</taxon>
        <taxon>eudicotyledons</taxon>
        <taxon>Gunneridae</taxon>
        <taxon>Pentapetalae</taxon>
        <taxon>rosids</taxon>
        <taxon>fabids</taxon>
        <taxon>Fabales</taxon>
        <taxon>Fabaceae</taxon>
        <taxon>Papilionoideae</taxon>
        <taxon>50 kb inversion clade</taxon>
        <taxon>NPAAA clade</taxon>
        <taxon>indigoferoid/millettioid clade</taxon>
        <taxon>Phaseoleae</taxon>
        <taxon>Vigna</taxon>
    </lineage>
</organism>
<evidence type="ECO:0000313" key="3">
    <source>
        <dbReference type="Proteomes" id="UP001374535"/>
    </source>
</evidence>
<dbReference type="Proteomes" id="UP001374535">
    <property type="component" value="Chromosome 4"/>
</dbReference>
<reference evidence="2 3" key="1">
    <citation type="journal article" date="2023" name="Life. Sci Alliance">
        <title>Evolutionary insights into 3D genome organization and epigenetic landscape of Vigna mungo.</title>
        <authorList>
            <person name="Junaid A."/>
            <person name="Singh B."/>
            <person name="Bhatia S."/>
        </authorList>
    </citation>
    <scope>NUCLEOTIDE SEQUENCE [LARGE SCALE GENOMIC DNA]</scope>
    <source>
        <strain evidence="2">Urdbean</strain>
    </source>
</reference>
<dbReference type="EMBL" id="CP144697">
    <property type="protein sequence ID" value="WVZ15113.1"/>
    <property type="molecule type" value="Genomic_DNA"/>
</dbReference>
<sequence>MQGTRMQPKCQRGKSYTVRSFCFQFMVIDFLLYFFPLIFPMVIHLDCNSVSPIKMKKHSLHQVVHPSITKLKYAPFQEYDIAQVCSEEKYRLRRICLKHQTSRNNNALTYTLLFVCNSC</sequence>
<feature type="transmembrane region" description="Helical" evidence="1">
    <location>
        <begin position="21"/>
        <end position="43"/>
    </location>
</feature>
<evidence type="ECO:0000256" key="1">
    <source>
        <dbReference type="SAM" id="Phobius"/>
    </source>
</evidence>
<proteinExistence type="predicted"/>
<keyword evidence="1" id="KW-0812">Transmembrane</keyword>
<evidence type="ECO:0000313" key="2">
    <source>
        <dbReference type="EMBL" id="WVZ15113.1"/>
    </source>
</evidence>